<dbReference type="EMBL" id="JAVXUP010000010">
    <property type="protein sequence ID" value="KAK3043128.1"/>
    <property type="molecule type" value="Genomic_DNA"/>
</dbReference>
<accession>A0AA88XAY7</accession>
<feature type="domain" description="Ubiquitin-like" evidence="1">
    <location>
        <begin position="13"/>
        <end position="87"/>
    </location>
</feature>
<dbReference type="Proteomes" id="UP001188597">
    <property type="component" value="Unassembled WGS sequence"/>
</dbReference>
<dbReference type="InterPro" id="IPR000626">
    <property type="entry name" value="Ubiquitin-like_dom"/>
</dbReference>
<gene>
    <name evidence="2" type="ORF">RJ639_000017</name>
</gene>
<evidence type="ECO:0000313" key="3">
    <source>
        <dbReference type="Proteomes" id="UP001188597"/>
    </source>
</evidence>
<dbReference type="Gene3D" id="3.10.20.90">
    <property type="entry name" value="Phosphatidylinositol 3-kinase Catalytic Subunit, Chain A, domain 1"/>
    <property type="match status" value="1"/>
</dbReference>
<keyword evidence="3" id="KW-1185">Reference proteome</keyword>
<evidence type="ECO:0000313" key="2">
    <source>
        <dbReference type="EMBL" id="KAK3043128.1"/>
    </source>
</evidence>
<evidence type="ECO:0000259" key="1">
    <source>
        <dbReference type="Pfam" id="PF14560"/>
    </source>
</evidence>
<protein>
    <recommendedName>
        <fullName evidence="1">Ubiquitin-like domain-containing protein</fullName>
    </recommendedName>
</protein>
<dbReference type="GO" id="GO:0007023">
    <property type="term" value="P:post-chaperonin tubulin folding pathway"/>
    <property type="evidence" value="ECO:0007669"/>
    <property type="project" value="InterPro"/>
</dbReference>
<sequence>MASRLQIQGDESVLLRVTHSNIKSFSPDVRFSIQMTVEAVKEKLWKKCGTSVNSMFVELYDDTGDKIADLTDNTRPFGFYSPQDGMEESYDTKLWSEHGNPLCGKRLRAIPWINIVFGKGYFQALSL</sequence>
<name>A0AA88XAY7_9ASTE</name>
<dbReference type="GO" id="GO:0007021">
    <property type="term" value="P:tubulin complex assembly"/>
    <property type="evidence" value="ECO:0007669"/>
    <property type="project" value="InterPro"/>
</dbReference>
<comment type="caution">
    <text evidence="2">The sequence shown here is derived from an EMBL/GenBank/DDBJ whole genome shotgun (WGS) entry which is preliminary data.</text>
</comment>
<dbReference type="CDD" id="cd01789">
    <property type="entry name" value="Ubl_TBCB"/>
    <property type="match status" value="1"/>
</dbReference>
<proteinExistence type="predicted"/>
<dbReference type="SUPFAM" id="SSF54236">
    <property type="entry name" value="Ubiquitin-like"/>
    <property type="match status" value="1"/>
</dbReference>
<dbReference type="InterPro" id="IPR045172">
    <property type="entry name" value="TBCB_Ubl"/>
</dbReference>
<dbReference type="AlphaFoldDB" id="A0AA88XAY7"/>
<dbReference type="Pfam" id="PF14560">
    <property type="entry name" value="Ubiquitin_2"/>
    <property type="match status" value="1"/>
</dbReference>
<dbReference type="InterPro" id="IPR029071">
    <property type="entry name" value="Ubiquitin-like_domsf"/>
</dbReference>
<dbReference type="GO" id="GO:0043014">
    <property type="term" value="F:alpha-tubulin binding"/>
    <property type="evidence" value="ECO:0007669"/>
    <property type="project" value="InterPro"/>
</dbReference>
<organism evidence="2 3">
    <name type="scientific">Escallonia herrerae</name>
    <dbReference type="NCBI Taxonomy" id="1293975"/>
    <lineage>
        <taxon>Eukaryota</taxon>
        <taxon>Viridiplantae</taxon>
        <taxon>Streptophyta</taxon>
        <taxon>Embryophyta</taxon>
        <taxon>Tracheophyta</taxon>
        <taxon>Spermatophyta</taxon>
        <taxon>Magnoliopsida</taxon>
        <taxon>eudicotyledons</taxon>
        <taxon>Gunneridae</taxon>
        <taxon>Pentapetalae</taxon>
        <taxon>asterids</taxon>
        <taxon>campanulids</taxon>
        <taxon>Escalloniales</taxon>
        <taxon>Escalloniaceae</taxon>
        <taxon>Escallonia</taxon>
    </lineage>
</organism>
<reference evidence="2" key="1">
    <citation type="submission" date="2022-12" db="EMBL/GenBank/DDBJ databases">
        <title>Draft genome assemblies for two species of Escallonia (Escalloniales).</title>
        <authorList>
            <person name="Chanderbali A."/>
            <person name="Dervinis C."/>
            <person name="Anghel I."/>
            <person name="Soltis D."/>
            <person name="Soltis P."/>
            <person name="Zapata F."/>
        </authorList>
    </citation>
    <scope>NUCLEOTIDE SEQUENCE</scope>
    <source>
        <strain evidence="2">UCBG64.0493</strain>
        <tissue evidence="2">Leaf</tissue>
    </source>
</reference>